<dbReference type="InterPro" id="IPR042171">
    <property type="entry name" value="Acyl-CoA_hotdog"/>
</dbReference>
<dbReference type="GO" id="GO:0009062">
    <property type="term" value="P:fatty acid catabolic process"/>
    <property type="evidence" value="ECO:0007669"/>
    <property type="project" value="TreeGrafter"/>
</dbReference>
<dbReference type="Pfam" id="PF13622">
    <property type="entry name" value="4HBT_3"/>
    <property type="match status" value="1"/>
</dbReference>
<evidence type="ECO:0000313" key="7">
    <source>
        <dbReference type="Proteomes" id="UP001164286"/>
    </source>
</evidence>
<dbReference type="EMBL" id="JAKWFO010000004">
    <property type="protein sequence ID" value="KAI9637397.1"/>
    <property type="molecule type" value="Genomic_DNA"/>
</dbReference>
<name>A0AA38HA57_9TREE</name>
<evidence type="ECO:0000313" key="6">
    <source>
        <dbReference type="EMBL" id="KAI9637397.1"/>
    </source>
</evidence>
<dbReference type="SUPFAM" id="SSF54637">
    <property type="entry name" value="Thioesterase/thiol ester dehydrase-isomerase"/>
    <property type="match status" value="2"/>
</dbReference>
<dbReference type="PANTHER" id="PTHR11066:SF34">
    <property type="entry name" value="ACYL-COENZYME A THIOESTERASE 8"/>
    <property type="match status" value="1"/>
</dbReference>
<keyword evidence="7" id="KW-1185">Reference proteome</keyword>
<organism evidence="6 7">
    <name type="scientific">Dioszegia hungarica</name>
    <dbReference type="NCBI Taxonomy" id="4972"/>
    <lineage>
        <taxon>Eukaryota</taxon>
        <taxon>Fungi</taxon>
        <taxon>Dikarya</taxon>
        <taxon>Basidiomycota</taxon>
        <taxon>Agaricomycotina</taxon>
        <taxon>Tremellomycetes</taxon>
        <taxon>Tremellales</taxon>
        <taxon>Bulleribasidiaceae</taxon>
        <taxon>Dioszegia</taxon>
    </lineage>
</organism>
<dbReference type="InterPro" id="IPR049449">
    <property type="entry name" value="TesB_ACOT8-like_N"/>
</dbReference>
<evidence type="ECO:0000256" key="3">
    <source>
        <dbReference type="SAM" id="MobiDB-lite"/>
    </source>
</evidence>
<sequence>MRPSTTFTDSLTVLPSTSGLASERKSTFLSQSVWIPFGARGVFGGQVIAQALVSAGRTISPPLGLHSQHCYFLLPALSDPVIEYHVERIRDGKSYANRLVKAIQNGKVIFILAASYTLPPIHLPKLESGSTPMSFQPYMKDGNGRKEAVSHSLRFAIDSSDKPKPEDDDLPDTRNRFQLDFPEDVLLPEDCPEEEERWAKFIEEVTDETNKRKKKIVEEYIQERRQSPVSISAARFRGREVSDGFSSRNVRMTWIRPRLLPDEKPDGELMKAMIAYITDFQFIGTAAQSVGLTWTSSPRLGMLASLDHTTHFYPLPDDFKPGDPMLHVMESVAADVGAGRGLVRGTLFDRNGVLLAATLQEGVVRANFGRSAKL</sequence>
<reference evidence="6" key="1">
    <citation type="journal article" date="2022" name="G3 (Bethesda)">
        <title>High quality genome of the basidiomycete yeast Dioszegia hungarica PDD-24b-2 isolated from cloud water.</title>
        <authorList>
            <person name="Jarrige D."/>
            <person name="Haridas S."/>
            <person name="Bleykasten-Grosshans C."/>
            <person name="Joly M."/>
            <person name="Nadalig T."/>
            <person name="Sancelme M."/>
            <person name="Vuilleumier S."/>
            <person name="Grigoriev I.V."/>
            <person name="Amato P."/>
            <person name="Bringel F."/>
        </authorList>
    </citation>
    <scope>NUCLEOTIDE SEQUENCE</scope>
    <source>
        <strain evidence="6">PDD-24b-2</strain>
    </source>
</reference>
<dbReference type="CDD" id="cd03445">
    <property type="entry name" value="Thioesterase_II_repeat2"/>
    <property type="match status" value="1"/>
</dbReference>
<feature type="domain" description="Acyl-CoA thioesterase-like N-terminal HotDog" evidence="4">
    <location>
        <begin position="36"/>
        <end position="116"/>
    </location>
</feature>
<evidence type="ECO:0000259" key="5">
    <source>
        <dbReference type="Pfam" id="PF20789"/>
    </source>
</evidence>
<dbReference type="GeneID" id="77726013"/>
<dbReference type="GO" id="GO:0005782">
    <property type="term" value="C:peroxisomal matrix"/>
    <property type="evidence" value="ECO:0007669"/>
    <property type="project" value="UniProtKB-SubCell"/>
</dbReference>
<dbReference type="Gene3D" id="2.40.160.210">
    <property type="entry name" value="Acyl-CoA thioesterase, double hotdog domain"/>
    <property type="match status" value="1"/>
</dbReference>
<accession>A0AA38HA57</accession>
<evidence type="ECO:0000256" key="2">
    <source>
        <dbReference type="ARBA" id="ARBA00022801"/>
    </source>
</evidence>
<dbReference type="InterPro" id="IPR029069">
    <property type="entry name" value="HotDog_dom_sf"/>
</dbReference>
<protein>
    <submittedName>
        <fullName evidence="6">Thioesterase-like superfamily-domain-containing protein</fullName>
    </submittedName>
</protein>
<comment type="caution">
    <text evidence="6">The sequence shown here is derived from an EMBL/GenBank/DDBJ whole genome shotgun (WGS) entry which is preliminary data.</text>
</comment>
<keyword evidence="2" id="KW-0378">Hydrolase</keyword>
<dbReference type="GO" id="GO:0047617">
    <property type="term" value="F:fatty acyl-CoA hydrolase activity"/>
    <property type="evidence" value="ECO:0007669"/>
    <property type="project" value="InterPro"/>
</dbReference>
<dbReference type="PANTHER" id="PTHR11066">
    <property type="entry name" value="ACYL-COA THIOESTERASE"/>
    <property type="match status" value="1"/>
</dbReference>
<dbReference type="GO" id="GO:0006637">
    <property type="term" value="P:acyl-CoA metabolic process"/>
    <property type="evidence" value="ECO:0007669"/>
    <property type="project" value="InterPro"/>
</dbReference>
<dbReference type="Pfam" id="PF20789">
    <property type="entry name" value="4HBT_3C"/>
    <property type="match status" value="1"/>
</dbReference>
<dbReference type="InterPro" id="IPR003703">
    <property type="entry name" value="Acyl_CoA_thio"/>
</dbReference>
<dbReference type="CDD" id="cd03444">
    <property type="entry name" value="Thioesterase_II_repeat1"/>
    <property type="match status" value="1"/>
</dbReference>
<dbReference type="AlphaFoldDB" id="A0AA38HA57"/>
<proteinExistence type="inferred from homology"/>
<feature type="region of interest" description="Disordered" evidence="3">
    <location>
        <begin position="155"/>
        <end position="174"/>
    </location>
</feature>
<feature type="compositionally biased region" description="Basic and acidic residues" evidence="3">
    <location>
        <begin position="159"/>
        <end position="174"/>
    </location>
</feature>
<evidence type="ECO:0000256" key="1">
    <source>
        <dbReference type="ARBA" id="ARBA00006538"/>
    </source>
</evidence>
<comment type="similarity">
    <text evidence="1">Belongs to the C/M/P thioester hydrolase family.</text>
</comment>
<feature type="domain" description="Acyl-CoA thioesterase-like C-terminal" evidence="5">
    <location>
        <begin position="230"/>
        <end position="364"/>
    </location>
</feature>
<evidence type="ECO:0000259" key="4">
    <source>
        <dbReference type="Pfam" id="PF13622"/>
    </source>
</evidence>
<dbReference type="Proteomes" id="UP001164286">
    <property type="component" value="Unassembled WGS sequence"/>
</dbReference>
<dbReference type="InterPro" id="IPR049450">
    <property type="entry name" value="ACOT8-like_C"/>
</dbReference>
<dbReference type="RefSeq" id="XP_052947174.1">
    <property type="nucleotide sequence ID" value="XM_053086812.1"/>
</dbReference>
<gene>
    <name evidence="6" type="ORF">MKK02DRAFT_23953</name>
</gene>